<keyword evidence="3" id="KW-0479">Metal-binding</keyword>
<dbReference type="GO" id="GO:0006508">
    <property type="term" value="P:proteolysis"/>
    <property type="evidence" value="ECO:0007669"/>
    <property type="project" value="UniProtKB-KW"/>
</dbReference>
<dbReference type="CDD" id="cd08071">
    <property type="entry name" value="MPN_DUF2466"/>
    <property type="match status" value="1"/>
</dbReference>
<dbReference type="Proteomes" id="UP001199424">
    <property type="component" value="Unassembled WGS sequence"/>
</dbReference>
<dbReference type="AlphaFoldDB" id="A0AAE3AMJ7"/>
<keyword evidence="5" id="KW-0862">Zinc</keyword>
<evidence type="ECO:0000256" key="6">
    <source>
        <dbReference type="ARBA" id="ARBA00023049"/>
    </source>
</evidence>
<evidence type="ECO:0000259" key="7">
    <source>
        <dbReference type="PROSITE" id="PS50249"/>
    </source>
</evidence>
<dbReference type="PROSITE" id="PS50249">
    <property type="entry name" value="MPN"/>
    <property type="match status" value="1"/>
</dbReference>
<evidence type="ECO:0000313" key="9">
    <source>
        <dbReference type="Proteomes" id="UP001199424"/>
    </source>
</evidence>
<dbReference type="PROSITE" id="PS01302">
    <property type="entry name" value="UPF0758"/>
    <property type="match status" value="1"/>
</dbReference>
<dbReference type="InterPro" id="IPR010994">
    <property type="entry name" value="RuvA_2-like"/>
</dbReference>
<dbReference type="SUPFAM" id="SSF47781">
    <property type="entry name" value="RuvA domain 2-like"/>
    <property type="match status" value="1"/>
</dbReference>
<accession>A0AAE3AMJ7</accession>
<proteinExistence type="inferred from homology"/>
<dbReference type="EMBL" id="JAJEQC010000009">
    <property type="protein sequence ID" value="MCC2137333.1"/>
    <property type="molecule type" value="Genomic_DNA"/>
</dbReference>
<comment type="similarity">
    <text evidence="1">Belongs to the UPF0758 family.</text>
</comment>
<organism evidence="8 9">
    <name type="scientific">Hominenteromicrobium mulieris</name>
    <dbReference type="NCBI Taxonomy" id="2885357"/>
    <lineage>
        <taxon>Bacteria</taxon>
        <taxon>Bacillati</taxon>
        <taxon>Bacillota</taxon>
        <taxon>Clostridia</taxon>
        <taxon>Eubacteriales</taxon>
        <taxon>Oscillospiraceae</taxon>
        <taxon>Hominenteromicrobium</taxon>
    </lineage>
</organism>
<name>A0AAE3AMJ7_9FIRM</name>
<evidence type="ECO:0000313" key="8">
    <source>
        <dbReference type="EMBL" id="MCC2137333.1"/>
    </source>
</evidence>
<protein>
    <recommendedName>
        <fullName evidence="7">MPN domain-containing protein</fullName>
    </recommendedName>
</protein>
<dbReference type="InterPro" id="IPR037518">
    <property type="entry name" value="MPN"/>
</dbReference>
<keyword evidence="2" id="KW-0645">Protease</keyword>
<feature type="domain" description="MPN" evidence="7">
    <location>
        <begin position="100"/>
        <end position="222"/>
    </location>
</feature>
<evidence type="ECO:0000256" key="3">
    <source>
        <dbReference type="ARBA" id="ARBA00022723"/>
    </source>
</evidence>
<sequence length="238" mass="26517">MAARRKREEEAEFLKLNTTSNPTELDILTFALHLLDPNCPAQTTAAALLERHGKLSDVFDTPAQILAECPGVGPRLASALAAYPDLFRAYMESKNQARTRIVDTKTAFAAVQNKFFGRKTEIVVLLILDSKGYLKYMGIVNEGSVHGVPIYIRQIARLCLLYDADAVYLAHNHPSGNCTPSRQDIQTTKEIELALSGIDVILSDHFIFTDEDYLSMRATGVLQKLRHDIATLKRQIIT</sequence>
<evidence type="ECO:0000256" key="4">
    <source>
        <dbReference type="ARBA" id="ARBA00022801"/>
    </source>
</evidence>
<keyword evidence="9" id="KW-1185">Reference proteome</keyword>
<evidence type="ECO:0000256" key="1">
    <source>
        <dbReference type="ARBA" id="ARBA00010243"/>
    </source>
</evidence>
<dbReference type="InterPro" id="IPR001405">
    <property type="entry name" value="UPF0758"/>
</dbReference>
<dbReference type="GO" id="GO:0046872">
    <property type="term" value="F:metal ion binding"/>
    <property type="evidence" value="ECO:0007669"/>
    <property type="project" value="UniProtKB-KW"/>
</dbReference>
<gene>
    <name evidence="8" type="ORF">LKD31_09935</name>
</gene>
<dbReference type="InterPro" id="IPR020891">
    <property type="entry name" value="UPF0758_CS"/>
</dbReference>
<evidence type="ECO:0000256" key="2">
    <source>
        <dbReference type="ARBA" id="ARBA00022670"/>
    </source>
</evidence>
<dbReference type="Gene3D" id="3.40.140.10">
    <property type="entry name" value="Cytidine Deaminase, domain 2"/>
    <property type="match status" value="1"/>
</dbReference>
<dbReference type="PANTHER" id="PTHR30471:SF3">
    <property type="entry name" value="UPF0758 PROTEIN YEES-RELATED"/>
    <property type="match status" value="1"/>
</dbReference>
<evidence type="ECO:0000256" key="5">
    <source>
        <dbReference type="ARBA" id="ARBA00022833"/>
    </source>
</evidence>
<dbReference type="GO" id="GO:0008237">
    <property type="term" value="F:metallopeptidase activity"/>
    <property type="evidence" value="ECO:0007669"/>
    <property type="project" value="UniProtKB-KW"/>
</dbReference>
<comment type="caution">
    <text evidence="8">The sequence shown here is derived from an EMBL/GenBank/DDBJ whole genome shotgun (WGS) entry which is preliminary data.</text>
</comment>
<dbReference type="RefSeq" id="WP_308449573.1">
    <property type="nucleotide sequence ID" value="NZ_JAJEQC010000009.1"/>
</dbReference>
<dbReference type="SUPFAM" id="SSF102712">
    <property type="entry name" value="JAB1/MPN domain"/>
    <property type="match status" value="1"/>
</dbReference>
<dbReference type="InterPro" id="IPR025657">
    <property type="entry name" value="RadC_JAB"/>
</dbReference>
<dbReference type="PANTHER" id="PTHR30471">
    <property type="entry name" value="DNA REPAIR PROTEIN RADC"/>
    <property type="match status" value="1"/>
</dbReference>
<keyword evidence="6" id="KW-0482">Metalloprotease</keyword>
<reference evidence="8" key="1">
    <citation type="submission" date="2021-10" db="EMBL/GenBank/DDBJ databases">
        <title>Anaerobic single-cell dispensing facilitates the cultivation of human gut bacteria.</title>
        <authorList>
            <person name="Afrizal A."/>
        </authorList>
    </citation>
    <scope>NUCLEOTIDE SEQUENCE</scope>
    <source>
        <strain evidence="8">CLA-AA-H250</strain>
    </source>
</reference>
<dbReference type="Pfam" id="PF04002">
    <property type="entry name" value="RadC"/>
    <property type="match status" value="1"/>
</dbReference>
<keyword evidence="4" id="KW-0378">Hydrolase</keyword>